<feature type="domain" description="SH3b" evidence="2">
    <location>
        <begin position="169"/>
        <end position="236"/>
    </location>
</feature>
<dbReference type="SMART" id="SM00287">
    <property type="entry name" value="SH3b"/>
    <property type="match status" value="1"/>
</dbReference>
<dbReference type="SUPFAM" id="SSF55383">
    <property type="entry name" value="Copper amine oxidase, domain N"/>
    <property type="match status" value="1"/>
</dbReference>
<dbReference type="Gene3D" id="3.10.50.10">
    <property type="match status" value="1"/>
</dbReference>
<dbReference type="EMBL" id="BMLG01000001">
    <property type="protein sequence ID" value="GGM23519.1"/>
    <property type="molecule type" value="Genomic_DNA"/>
</dbReference>
<dbReference type="Gene3D" id="2.30.30.40">
    <property type="entry name" value="SH3 Domains"/>
    <property type="match status" value="1"/>
</dbReference>
<dbReference type="GO" id="GO:0005975">
    <property type="term" value="P:carbohydrate metabolic process"/>
    <property type="evidence" value="ECO:0007669"/>
    <property type="project" value="InterPro"/>
</dbReference>
<feature type="transmembrane region" description="Helical" evidence="1">
    <location>
        <begin position="15"/>
        <end position="37"/>
    </location>
</feature>
<evidence type="ECO:0000256" key="1">
    <source>
        <dbReference type="SAM" id="Phobius"/>
    </source>
</evidence>
<keyword evidence="1" id="KW-1133">Transmembrane helix</keyword>
<protein>
    <recommendedName>
        <fullName evidence="6">Peptidoglycan hydrolase</fullName>
    </recommendedName>
</protein>
<evidence type="ECO:0000313" key="5">
    <source>
        <dbReference type="Proteomes" id="UP000618460"/>
    </source>
</evidence>
<dbReference type="InterPro" id="IPR001223">
    <property type="entry name" value="Glyco_hydro18_cat"/>
</dbReference>
<sequence>MSRIETHTQPNRKKAPYIVALLSLLFIGSSITFWLIYPFPSDNKVEYFEGGESPLIFDNTVLYDQIQQIDGETYLSFSFLKENIDQYITYDEKTSSVIVTSSQEVYQMPTDHLNYYMNNEEFQLSFPAIKQTNGDLFVSTSWLTDVYPIEFKFDSETNATFIYKHNQNYQTGVVIEEDDNVDQLRMRTEPTLTAPYVKELTSGDKVTIEEDNGTWYKIRAANGISGYIEKNAIKLSGINTITTKTKPDDNSFYPSNLSWPIHVTWDAIYQAEATPKTVPELKGVQVLSPTWFHLNEENGQLRNYGSKEYVKDAHEKGYVVWGLFSNDFDKDLTKEALSTYEKRQTMIRQLLYYSEIYNLDGINLDFENVYEEDGELLTQFVRELTPLAHEAGLVVSLDTTFISSSPTWSKFYDRKALAETVDYMMVMAYDEHWASSPVAGSVASLPWVEKNLQRYLEEVPHDKVLLGVPFYTRLWKEVQLEDGSTEVSAKALSMDEAKTWINDKGLEPQLDPKTKQYYVEYKDPEESIVYKMWLENEHSLKQRAELVHKYNLAGIASWSKYFANESAWVALQDELNYKTVEKK</sequence>
<dbReference type="PANTHER" id="PTHR46066">
    <property type="entry name" value="CHITINASE DOMAIN-CONTAINING PROTEIN 1 FAMILY MEMBER"/>
    <property type="match status" value="1"/>
</dbReference>
<dbReference type="InterPro" id="IPR012854">
    <property type="entry name" value="Cu_amine_oxidase-like_N"/>
</dbReference>
<reference evidence="4" key="1">
    <citation type="journal article" date="2014" name="Int. J. Syst. Evol. Microbiol.">
        <title>Complete genome sequence of Corynebacterium casei LMG S-19264T (=DSM 44701T), isolated from a smear-ripened cheese.</title>
        <authorList>
            <consortium name="US DOE Joint Genome Institute (JGI-PGF)"/>
            <person name="Walter F."/>
            <person name="Albersmeier A."/>
            <person name="Kalinowski J."/>
            <person name="Ruckert C."/>
        </authorList>
    </citation>
    <scope>NUCLEOTIDE SEQUENCE</scope>
    <source>
        <strain evidence="4">CGMCC 1.6333</strain>
    </source>
</reference>
<evidence type="ECO:0000313" key="4">
    <source>
        <dbReference type="EMBL" id="GGM23519.1"/>
    </source>
</evidence>
<reference evidence="4" key="2">
    <citation type="submission" date="2020-09" db="EMBL/GenBank/DDBJ databases">
        <authorList>
            <person name="Sun Q."/>
            <person name="Zhou Y."/>
        </authorList>
    </citation>
    <scope>NUCLEOTIDE SEQUENCE</scope>
    <source>
        <strain evidence="4">CGMCC 1.6333</strain>
    </source>
</reference>
<dbReference type="Pfam" id="PF07833">
    <property type="entry name" value="Cu_amine_oxidN1"/>
    <property type="match status" value="1"/>
</dbReference>
<keyword evidence="1" id="KW-0472">Membrane</keyword>
<dbReference type="Gene3D" id="3.20.20.80">
    <property type="entry name" value="Glycosidases"/>
    <property type="match status" value="1"/>
</dbReference>
<comment type="caution">
    <text evidence="4">The sequence shown here is derived from an EMBL/GenBank/DDBJ whole genome shotgun (WGS) entry which is preliminary data.</text>
</comment>
<dbReference type="InterPro" id="IPR029070">
    <property type="entry name" value="Chitinase_insertion_sf"/>
</dbReference>
<dbReference type="PROSITE" id="PS51781">
    <property type="entry name" value="SH3B"/>
    <property type="match status" value="1"/>
</dbReference>
<evidence type="ECO:0000259" key="2">
    <source>
        <dbReference type="PROSITE" id="PS51781"/>
    </source>
</evidence>
<dbReference type="GO" id="GO:0008061">
    <property type="term" value="F:chitin binding"/>
    <property type="evidence" value="ECO:0007669"/>
    <property type="project" value="InterPro"/>
</dbReference>
<evidence type="ECO:0000259" key="3">
    <source>
        <dbReference type="PROSITE" id="PS51910"/>
    </source>
</evidence>
<gene>
    <name evidence="4" type="ORF">GCM10011351_06620</name>
</gene>
<keyword evidence="1" id="KW-0812">Transmembrane</keyword>
<dbReference type="SMART" id="SM00636">
    <property type="entry name" value="Glyco_18"/>
    <property type="match status" value="1"/>
</dbReference>
<feature type="domain" description="GH18" evidence="3">
    <location>
        <begin position="247"/>
        <end position="578"/>
    </location>
</feature>
<dbReference type="PROSITE" id="PS51910">
    <property type="entry name" value="GH18_2"/>
    <property type="match status" value="1"/>
</dbReference>
<name>A0A917WQN2_9BACI</name>
<dbReference type="RefSeq" id="WP_117152279.1">
    <property type="nucleotide sequence ID" value="NZ_BMLG01000001.1"/>
</dbReference>
<accession>A0A917WQN2</accession>
<proteinExistence type="predicted"/>
<dbReference type="Pfam" id="PF08239">
    <property type="entry name" value="SH3_3"/>
    <property type="match status" value="1"/>
</dbReference>
<dbReference type="AlphaFoldDB" id="A0A917WQN2"/>
<dbReference type="PANTHER" id="PTHR46066:SF2">
    <property type="entry name" value="CHITINASE DOMAIN-CONTAINING PROTEIN 1"/>
    <property type="match status" value="1"/>
</dbReference>
<dbReference type="InterPro" id="IPR036582">
    <property type="entry name" value="Mao_N_sf"/>
</dbReference>
<dbReference type="InterPro" id="IPR011583">
    <property type="entry name" value="Chitinase_II/V-like_cat"/>
</dbReference>
<dbReference type="InterPro" id="IPR003646">
    <property type="entry name" value="SH3-like_bac-type"/>
</dbReference>
<keyword evidence="5" id="KW-1185">Reference proteome</keyword>
<organism evidence="4 5">
    <name type="scientific">Paraliobacillus quinghaiensis</name>
    <dbReference type="NCBI Taxonomy" id="470815"/>
    <lineage>
        <taxon>Bacteria</taxon>
        <taxon>Bacillati</taxon>
        <taxon>Bacillota</taxon>
        <taxon>Bacilli</taxon>
        <taxon>Bacillales</taxon>
        <taxon>Bacillaceae</taxon>
        <taxon>Paraliobacillus</taxon>
    </lineage>
</organism>
<dbReference type="SUPFAM" id="SSF51445">
    <property type="entry name" value="(Trans)glycosidases"/>
    <property type="match status" value="1"/>
</dbReference>
<dbReference type="Proteomes" id="UP000618460">
    <property type="component" value="Unassembled WGS sequence"/>
</dbReference>
<evidence type="ECO:0008006" key="6">
    <source>
        <dbReference type="Google" id="ProtNLM"/>
    </source>
</evidence>
<dbReference type="OrthoDB" id="9775889at2"/>
<dbReference type="InterPro" id="IPR017853">
    <property type="entry name" value="GH"/>
</dbReference>
<dbReference type="Pfam" id="PF00704">
    <property type="entry name" value="Glyco_hydro_18"/>
    <property type="match status" value="1"/>
</dbReference>